<keyword evidence="3" id="KW-1185">Reference proteome</keyword>
<dbReference type="InterPro" id="IPR018490">
    <property type="entry name" value="cNMP-bd_dom_sf"/>
</dbReference>
<dbReference type="Proteomes" id="UP000295292">
    <property type="component" value="Unassembled WGS sequence"/>
</dbReference>
<dbReference type="RefSeq" id="WP_133584019.1">
    <property type="nucleotide sequence ID" value="NZ_SNYV01000011.1"/>
</dbReference>
<dbReference type="AlphaFoldDB" id="A0A4R6WJD8"/>
<gene>
    <name evidence="2" type="ORF">CLV99_1741</name>
</gene>
<dbReference type="OrthoDB" id="680421at2"/>
<evidence type="ECO:0000313" key="3">
    <source>
        <dbReference type="Proteomes" id="UP000295292"/>
    </source>
</evidence>
<dbReference type="InterPro" id="IPR000595">
    <property type="entry name" value="cNMP-bd_dom"/>
</dbReference>
<name>A0A4R6WJD8_9SPHI</name>
<evidence type="ECO:0000313" key="2">
    <source>
        <dbReference type="EMBL" id="TDQ80284.1"/>
    </source>
</evidence>
<dbReference type="EMBL" id="SNYV01000011">
    <property type="protein sequence ID" value="TDQ80284.1"/>
    <property type="molecule type" value="Genomic_DNA"/>
</dbReference>
<comment type="caution">
    <text evidence="2">The sequence shown here is derived from an EMBL/GenBank/DDBJ whole genome shotgun (WGS) entry which is preliminary data.</text>
</comment>
<accession>A0A4R6WJD8</accession>
<dbReference type="PROSITE" id="PS50042">
    <property type="entry name" value="CNMP_BINDING_3"/>
    <property type="match status" value="1"/>
</dbReference>
<dbReference type="Pfam" id="PF00027">
    <property type="entry name" value="cNMP_binding"/>
    <property type="match status" value="1"/>
</dbReference>
<dbReference type="SUPFAM" id="SSF51206">
    <property type="entry name" value="cAMP-binding domain-like"/>
    <property type="match status" value="1"/>
</dbReference>
<protein>
    <submittedName>
        <fullName evidence="2">CRP-like cAMP-binding protein</fullName>
    </submittedName>
</protein>
<dbReference type="InterPro" id="IPR014710">
    <property type="entry name" value="RmlC-like_jellyroll"/>
</dbReference>
<dbReference type="Gene3D" id="2.60.120.10">
    <property type="entry name" value="Jelly Rolls"/>
    <property type="match status" value="1"/>
</dbReference>
<dbReference type="CDD" id="cd00038">
    <property type="entry name" value="CAP_ED"/>
    <property type="match status" value="1"/>
</dbReference>
<proteinExistence type="predicted"/>
<evidence type="ECO:0000259" key="1">
    <source>
        <dbReference type="PROSITE" id="PS50042"/>
    </source>
</evidence>
<reference evidence="2 3" key="1">
    <citation type="submission" date="2019-03" db="EMBL/GenBank/DDBJ databases">
        <title>Genomic Encyclopedia of Archaeal and Bacterial Type Strains, Phase II (KMG-II): from individual species to whole genera.</title>
        <authorList>
            <person name="Goeker M."/>
        </authorList>
    </citation>
    <scope>NUCLEOTIDE SEQUENCE [LARGE SCALE GENOMIC DNA]</scope>
    <source>
        <strain evidence="2 3">DSM 28353</strain>
    </source>
</reference>
<organism evidence="2 3">
    <name type="scientific">Sphingobacterium yanglingense</name>
    <dbReference type="NCBI Taxonomy" id="1437280"/>
    <lineage>
        <taxon>Bacteria</taxon>
        <taxon>Pseudomonadati</taxon>
        <taxon>Bacteroidota</taxon>
        <taxon>Sphingobacteriia</taxon>
        <taxon>Sphingobacteriales</taxon>
        <taxon>Sphingobacteriaceae</taxon>
        <taxon>Sphingobacterium</taxon>
    </lineage>
</organism>
<feature type="domain" description="Cyclic nucleotide-binding" evidence="1">
    <location>
        <begin position="26"/>
        <end position="111"/>
    </location>
</feature>
<sequence length="186" mass="21294">MRIIDYLKSLYPINDEIEFVFTTISETKQYDKGAIVFSPGSYLKHVYFVVSGFTRIYYNKGKKDVTHYFFGPDTFGTGIESLYYDKPSVFGFQALSDTRITRVPFSAIQELAATDITMNHIIQRILLDSLINFSKRFYNMQFETASERYQSLIAENPALFQKATLGHIASFLGVSQQTLSVIRGLK</sequence>